<dbReference type="KEGG" id="vab:WPS_03230"/>
<evidence type="ECO:0000313" key="1">
    <source>
        <dbReference type="EMBL" id="BDE05047.1"/>
    </source>
</evidence>
<dbReference type="EMBL" id="AP025523">
    <property type="protein sequence ID" value="BDE05047.1"/>
    <property type="molecule type" value="Genomic_DNA"/>
</dbReference>
<gene>
    <name evidence="1" type="ORF">WPS_03230</name>
</gene>
<organism evidence="1 2">
    <name type="scientific">Vulcanimicrobium alpinum</name>
    <dbReference type="NCBI Taxonomy" id="3016050"/>
    <lineage>
        <taxon>Bacteria</taxon>
        <taxon>Bacillati</taxon>
        <taxon>Vulcanimicrobiota</taxon>
        <taxon>Vulcanimicrobiia</taxon>
        <taxon>Vulcanimicrobiales</taxon>
        <taxon>Vulcanimicrobiaceae</taxon>
        <taxon>Vulcanimicrobium</taxon>
    </lineage>
</organism>
<proteinExistence type="predicted"/>
<dbReference type="AlphaFoldDB" id="A0AAN1XVF6"/>
<accession>A0AAN1XVF6</accession>
<evidence type="ECO:0000313" key="2">
    <source>
        <dbReference type="Proteomes" id="UP001317532"/>
    </source>
</evidence>
<reference evidence="1 2" key="1">
    <citation type="journal article" date="2022" name="ISME Commun">
        <title>Vulcanimicrobium alpinus gen. nov. sp. nov., the first cultivated representative of the candidate phylum 'Eremiobacterota', is a metabolically versatile aerobic anoxygenic phototroph.</title>
        <authorList>
            <person name="Yabe S."/>
            <person name="Muto K."/>
            <person name="Abe K."/>
            <person name="Yokota A."/>
            <person name="Staudigel H."/>
            <person name="Tebo B.M."/>
        </authorList>
    </citation>
    <scope>NUCLEOTIDE SEQUENCE [LARGE SCALE GENOMIC DNA]</scope>
    <source>
        <strain evidence="1 2">WC8-2</strain>
    </source>
</reference>
<dbReference type="Proteomes" id="UP001317532">
    <property type="component" value="Chromosome"/>
</dbReference>
<keyword evidence="2" id="KW-1185">Reference proteome</keyword>
<protein>
    <submittedName>
        <fullName evidence="1">Uncharacterized protein</fullName>
    </submittedName>
</protein>
<sequence length="244" mass="26865">MRGSDPQTGAAFDDLAFGIHQRRPSNTFAWWADGAFAGRENGVDRSYEVGAFGRSLASGLVYSAMHAQETGPTVTRPSEAQKNAAFIDLQKPGMEANLGSLDTGPQFAPVAGFTNLADVRGPYFSLDLNRSPKRGAIKFADLYLNFDRWRDRRNNVHDADADAYLTLKMRSPLAFYLNDQLGSLRTYEGDGFSGGPHGYRDAQVLPFKTWSIGAGYGEGPPSSFRTDWQQGPFGAFFRSSARRR</sequence>
<name>A0AAN1XVF6_UNVUL</name>